<dbReference type="PANTHER" id="PTHR15377:SF3">
    <property type="entry name" value="WW DOMAIN-CONTAINING PROTEIN"/>
    <property type="match status" value="1"/>
</dbReference>
<dbReference type="GO" id="GO:0003712">
    <property type="term" value="F:transcription coregulator activity"/>
    <property type="evidence" value="ECO:0007669"/>
    <property type="project" value="TreeGrafter"/>
</dbReference>
<dbReference type="SUPFAM" id="SSF51045">
    <property type="entry name" value="WW domain"/>
    <property type="match status" value="2"/>
</dbReference>
<dbReference type="SUPFAM" id="SSF81698">
    <property type="entry name" value="FF domain"/>
    <property type="match status" value="3"/>
</dbReference>
<dbReference type="InParanoid" id="B0CY91"/>
<dbReference type="GeneID" id="6072669"/>
<feature type="compositionally biased region" description="Acidic residues" evidence="2">
    <location>
        <begin position="161"/>
        <end position="178"/>
    </location>
</feature>
<dbReference type="Proteomes" id="UP000001194">
    <property type="component" value="Unassembled WGS sequence"/>
</dbReference>
<dbReference type="CDD" id="cd00201">
    <property type="entry name" value="WW"/>
    <property type="match status" value="1"/>
</dbReference>
<sequence>MSSSSFAPPLPVGWTEHADPGGHFYYFNSQTQESTYVRPLPPFFTSSHASQPLRNKERPLVKTPIPGTDWLRVRTTEGNTFYSHKIRKESVWIVPEEIESDVKAFEQQEREREDMSSRNKPVGENKLESSQGHEGRKSVKRKIDHSVPLDEVEISKRAKVEEEEEESEESDASEEEDWQREAAAQLAEEAAEERKRVEEEERRAKEAEAEAKRTIAVDIPQKVNLSLDEGKALFKTLLREKDINPLLPWDICLPQFISDPRYTLLPSVAVRREAFDEFCRDRSRELRQSNLKKEKRDADPAGEYDRLLREEVKSTRASWTDFRRAWKKDRRFYGWGRDDREREKRFKEYLRELGEQKRVAARKAEANFFSLLKEHQAKIRKGSTWKETKRLLSGDRRYDAIASSSLREELFNAFMKGTALEPTRSEELVPVVSQGEAQEDHQGRKERAVKEREEQVKAELGRLKTNIERSKIVSNKVEGESIFMCATLPASSPEQRPYAINHFAGR</sequence>
<dbReference type="FunCoup" id="B0CY91">
    <property type="interactions" value="148"/>
</dbReference>
<dbReference type="InterPro" id="IPR036020">
    <property type="entry name" value="WW_dom_sf"/>
</dbReference>
<dbReference type="PROSITE" id="PS50020">
    <property type="entry name" value="WW_DOMAIN_2"/>
    <property type="match status" value="1"/>
</dbReference>
<dbReference type="GO" id="GO:0005634">
    <property type="term" value="C:nucleus"/>
    <property type="evidence" value="ECO:0007669"/>
    <property type="project" value="TreeGrafter"/>
</dbReference>
<evidence type="ECO:0000313" key="5">
    <source>
        <dbReference type="EMBL" id="EDR12401.1"/>
    </source>
</evidence>
<dbReference type="RefSeq" id="XP_001876665.1">
    <property type="nucleotide sequence ID" value="XM_001876630.1"/>
</dbReference>
<dbReference type="SMART" id="SM00441">
    <property type="entry name" value="FF"/>
    <property type="match status" value="3"/>
</dbReference>
<dbReference type="PROSITE" id="PS01159">
    <property type="entry name" value="WW_DOMAIN_1"/>
    <property type="match status" value="1"/>
</dbReference>
<feature type="region of interest" description="Disordered" evidence="2">
    <location>
        <begin position="104"/>
        <end position="211"/>
    </location>
</feature>
<evidence type="ECO:0000259" key="4">
    <source>
        <dbReference type="PROSITE" id="PS51676"/>
    </source>
</evidence>
<keyword evidence="1" id="KW-0677">Repeat</keyword>
<dbReference type="PROSITE" id="PS51676">
    <property type="entry name" value="FF"/>
    <property type="match status" value="1"/>
</dbReference>
<dbReference type="EMBL" id="DS547094">
    <property type="protein sequence ID" value="EDR12401.1"/>
    <property type="molecule type" value="Genomic_DNA"/>
</dbReference>
<dbReference type="InterPro" id="IPR045148">
    <property type="entry name" value="TCRG1-like"/>
</dbReference>
<reference evidence="5 6" key="1">
    <citation type="journal article" date="2008" name="Nature">
        <title>The genome of Laccaria bicolor provides insights into mycorrhizal symbiosis.</title>
        <authorList>
            <person name="Martin F."/>
            <person name="Aerts A."/>
            <person name="Ahren D."/>
            <person name="Brun A."/>
            <person name="Danchin E.G.J."/>
            <person name="Duchaussoy F."/>
            <person name="Gibon J."/>
            <person name="Kohler A."/>
            <person name="Lindquist E."/>
            <person name="Pereda V."/>
            <person name="Salamov A."/>
            <person name="Shapiro H.J."/>
            <person name="Wuyts J."/>
            <person name="Blaudez D."/>
            <person name="Buee M."/>
            <person name="Brokstein P."/>
            <person name="Canbaeck B."/>
            <person name="Cohen D."/>
            <person name="Courty P.E."/>
            <person name="Coutinho P.M."/>
            <person name="Delaruelle C."/>
            <person name="Detter J.C."/>
            <person name="Deveau A."/>
            <person name="DiFazio S."/>
            <person name="Duplessis S."/>
            <person name="Fraissinet-Tachet L."/>
            <person name="Lucic E."/>
            <person name="Frey-Klett P."/>
            <person name="Fourrey C."/>
            <person name="Feussner I."/>
            <person name="Gay G."/>
            <person name="Grimwood J."/>
            <person name="Hoegger P.J."/>
            <person name="Jain P."/>
            <person name="Kilaru S."/>
            <person name="Labbe J."/>
            <person name="Lin Y.C."/>
            <person name="Legue V."/>
            <person name="Le Tacon F."/>
            <person name="Marmeisse R."/>
            <person name="Melayah D."/>
            <person name="Montanini B."/>
            <person name="Muratet M."/>
            <person name="Nehls U."/>
            <person name="Niculita-Hirzel H."/>
            <person name="Oudot-Le Secq M.P."/>
            <person name="Peter M."/>
            <person name="Quesneville H."/>
            <person name="Rajashekar B."/>
            <person name="Reich M."/>
            <person name="Rouhier N."/>
            <person name="Schmutz J."/>
            <person name="Yin T."/>
            <person name="Chalot M."/>
            <person name="Henrissat B."/>
            <person name="Kuees U."/>
            <person name="Lucas S."/>
            <person name="Van de Peer Y."/>
            <person name="Podila G.K."/>
            <person name="Polle A."/>
            <person name="Pukkila P.J."/>
            <person name="Richardson P.M."/>
            <person name="Rouze P."/>
            <person name="Sanders I.R."/>
            <person name="Stajich J.E."/>
            <person name="Tunlid A."/>
            <person name="Tuskan G."/>
            <person name="Grigoriev I.V."/>
        </authorList>
    </citation>
    <scope>NUCLEOTIDE SEQUENCE [LARGE SCALE GENOMIC DNA]</scope>
    <source>
        <strain evidence="6">S238N-H82 / ATCC MYA-4686</strain>
    </source>
</reference>
<keyword evidence="6" id="KW-1185">Reference proteome</keyword>
<dbReference type="InterPro" id="IPR002713">
    <property type="entry name" value="FF_domain"/>
</dbReference>
<dbReference type="GO" id="GO:0070063">
    <property type="term" value="F:RNA polymerase binding"/>
    <property type="evidence" value="ECO:0007669"/>
    <property type="project" value="InterPro"/>
</dbReference>
<feature type="compositionally biased region" description="Basic and acidic residues" evidence="2">
    <location>
        <begin position="192"/>
        <end position="211"/>
    </location>
</feature>
<dbReference type="HOGENOM" id="CLU_013872_0_0_1"/>
<proteinExistence type="predicted"/>
<evidence type="ECO:0000313" key="6">
    <source>
        <dbReference type="Proteomes" id="UP000001194"/>
    </source>
</evidence>
<feature type="region of interest" description="Disordered" evidence="2">
    <location>
        <begin position="433"/>
        <end position="452"/>
    </location>
</feature>
<feature type="compositionally biased region" description="Basic and acidic residues" evidence="2">
    <location>
        <begin position="144"/>
        <end position="160"/>
    </location>
</feature>
<dbReference type="KEGG" id="lbc:LACBIDRAFT_382848"/>
<dbReference type="STRING" id="486041.B0CY91"/>
<dbReference type="Pfam" id="PF00397">
    <property type="entry name" value="WW"/>
    <property type="match status" value="1"/>
</dbReference>
<name>B0CY91_LACBS</name>
<dbReference type="Gene3D" id="1.10.10.440">
    <property type="entry name" value="FF domain"/>
    <property type="match status" value="3"/>
</dbReference>
<organism evidence="6">
    <name type="scientific">Laccaria bicolor (strain S238N-H82 / ATCC MYA-4686)</name>
    <name type="common">Bicoloured deceiver</name>
    <name type="synonym">Laccaria laccata var. bicolor</name>
    <dbReference type="NCBI Taxonomy" id="486041"/>
    <lineage>
        <taxon>Eukaryota</taxon>
        <taxon>Fungi</taxon>
        <taxon>Dikarya</taxon>
        <taxon>Basidiomycota</taxon>
        <taxon>Agaricomycotina</taxon>
        <taxon>Agaricomycetes</taxon>
        <taxon>Agaricomycetidae</taxon>
        <taxon>Agaricales</taxon>
        <taxon>Agaricineae</taxon>
        <taxon>Hydnangiaceae</taxon>
        <taxon>Laccaria</taxon>
    </lineage>
</organism>
<feature type="compositionally biased region" description="Basic and acidic residues" evidence="2">
    <location>
        <begin position="104"/>
        <end position="137"/>
    </location>
</feature>
<dbReference type="InterPro" id="IPR036517">
    <property type="entry name" value="FF_domain_sf"/>
</dbReference>
<feature type="domain" description="FF" evidence="4">
    <location>
        <begin position="358"/>
        <end position="417"/>
    </location>
</feature>
<protein>
    <submittedName>
        <fullName evidence="5">Glu-rich pro-rich WW domain-containing protein</fullName>
    </submittedName>
</protein>
<feature type="compositionally biased region" description="Basic and acidic residues" evidence="2">
    <location>
        <begin position="438"/>
        <end position="452"/>
    </location>
</feature>
<accession>B0CY91</accession>
<dbReference type="InterPro" id="IPR001202">
    <property type="entry name" value="WW_dom"/>
</dbReference>
<feature type="domain" description="WW" evidence="3">
    <location>
        <begin position="8"/>
        <end position="41"/>
    </location>
</feature>
<dbReference type="PANTHER" id="PTHR15377">
    <property type="entry name" value="TRANSCRIPTION ELONGATION REGULATOR 1"/>
    <property type="match status" value="1"/>
</dbReference>
<dbReference type="Pfam" id="PF01846">
    <property type="entry name" value="FF"/>
    <property type="match status" value="2"/>
</dbReference>
<dbReference type="OrthoDB" id="410044at2759"/>
<evidence type="ECO:0000256" key="1">
    <source>
        <dbReference type="ARBA" id="ARBA00022737"/>
    </source>
</evidence>
<dbReference type="Gene3D" id="2.20.70.10">
    <property type="match status" value="2"/>
</dbReference>
<dbReference type="AlphaFoldDB" id="B0CY91"/>
<evidence type="ECO:0000256" key="2">
    <source>
        <dbReference type="SAM" id="MobiDB-lite"/>
    </source>
</evidence>
<gene>
    <name evidence="5" type="ORF">LACBIDRAFT_382848</name>
</gene>
<dbReference type="SMART" id="SM00456">
    <property type="entry name" value="WW"/>
    <property type="match status" value="2"/>
</dbReference>
<evidence type="ECO:0000259" key="3">
    <source>
        <dbReference type="PROSITE" id="PS50020"/>
    </source>
</evidence>